<proteinExistence type="predicted"/>
<evidence type="ECO:0000313" key="5">
    <source>
        <dbReference type="EMBL" id="QOK96574.1"/>
    </source>
</evidence>
<dbReference type="InterPro" id="IPR023562">
    <property type="entry name" value="ClpP/TepA"/>
</dbReference>
<accession>A0AA92K120</accession>
<dbReference type="Proteomes" id="UP000593970">
    <property type="component" value="Chromosome"/>
</dbReference>
<keyword evidence="2" id="KW-0378">Hydrolase</keyword>
<keyword evidence="1 5" id="KW-0645">Protease</keyword>
<evidence type="ECO:0000256" key="2">
    <source>
        <dbReference type="ARBA" id="ARBA00022801"/>
    </source>
</evidence>
<evidence type="ECO:0000256" key="3">
    <source>
        <dbReference type="ARBA" id="ARBA00022825"/>
    </source>
</evidence>
<feature type="compositionally biased region" description="Pro residues" evidence="4">
    <location>
        <begin position="222"/>
        <end position="237"/>
    </location>
</feature>
<evidence type="ECO:0000256" key="4">
    <source>
        <dbReference type="SAM" id="MobiDB-lite"/>
    </source>
</evidence>
<gene>
    <name evidence="5" type="ORF">HF909_09080</name>
</gene>
<dbReference type="CDD" id="cd07016">
    <property type="entry name" value="S14_ClpP_1"/>
    <property type="match status" value="1"/>
</dbReference>
<dbReference type="GO" id="GO:0006515">
    <property type="term" value="P:protein quality control for misfolded or incompletely synthesized proteins"/>
    <property type="evidence" value="ECO:0007669"/>
    <property type="project" value="TreeGrafter"/>
</dbReference>
<organism evidence="5 6">
    <name type="scientific">Ralstonia solanacearum</name>
    <name type="common">Pseudomonas solanacearum</name>
    <dbReference type="NCBI Taxonomy" id="305"/>
    <lineage>
        <taxon>Bacteria</taxon>
        <taxon>Pseudomonadati</taxon>
        <taxon>Pseudomonadota</taxon>
        <taxon>Betaproteobacteria</taxon>
        <taxon>Burkholderiales</taxon>
        <taxon>Burkholderiaceae</taxon>
        <taxon>Ralstonia</taxon>
        <taxon>Ralstonia solanacearum species complex</taxon>
    </lineage>
</organism>
<protein>
    <submittedName>
        <fullName evidence="5">Clp protease ClpP</fullName>
    </submittedName>
</protein>
<dbReference type="Pfam" id="PF00574">
    <property type="entry name" value="CLP_protease"/>
    <property type="match status" value="1"/>
</dbReference>
<dbReference type="Gene3D" id="3.90.226.10">
    <property type="entry name" value="2-enoyl-CoA Hydratase, Chain A, domain 1"/>
    <property type="match status" value="1"/>
</dbReference>
<keyword evidence="3" id="KW-0720">Serine protease</keyword>
<name>A0AA92K120_RALSL</name>
<dbReference type="EMBL" id="CP051169">
    <property type="protein sequence ID" value="QOK96574.1"/>
    <property type="molecule type" value="Genomic_DNA"/>
</dbReference>
<evidence type="ECO:0000256" key="1">
    <source>
        <dbReference type="ARBA" id="ARBA00022670"/>
    </source>
</evidence>
<feature type="region of interest" description="Disordered" evidence="4">
    <location>
        <begin position="213"/>
        <end position="244"/>
    </location>
</feature>
<dbReference type="GO" id="GO:0004252">
    <property type="term" value="F:serine-type endopeptidase activity"/>
    <property type="evidence" value="ECO:0007669"/>
    <property type="project" value="TreeGrafter"/>
</dbReference>
<reference evidence="6" key="1">
    <citation type="submission" date="2020-04" db="EMBL/GenBank/DDBJ databases">
        <title>Ralstonia solanacearum UW576, UW763, UW773, and UW774.</title>
        <authorList>
            <person name="Steidl O."/>
            <person name="Truchon A."/>
            <person name="Allen C."/>
        </authorList>
    </citation>
    <scope>NUCLEOTIDE SEQUENCE [LARGE SCALE GENOMIC DNA]</scope>
    <source>
        <strain evidence="6">UW774</strain>
    </source>
</reference>
<dbReference type="NCBIfam" id="NF045542">
    <property type="entry name" value="Clp_rel_HeadMat"/>
    <property type="match status" value="1"/>
</dbReference>
<dbReference type="AlphaFoldDB" id="A0AA92K120"/>
<dbReference type="PANTHER" id="PTHR10381:SF70">
    <property type="entry name" value="ATP-DEPENDENT CLP PROTEASE PROTEOLYTIC SUBUNIT"/>
    <property type="match status" value="1"/>
</dbReference>
<dbReference type="SUPFAM" id="SSF52096">
    <property type="entry name" value="ClpP/crotonase"/>
    <property type="match status" value="1"/>
</dbReference>
<dbReference type="InterPro" id="IPR029045">
    <property type="entry name" value="ClpP/crotonase-like_dom_sf"/>
</dbReference>
<sequence length="255" mass="27069">MRQNKILQLLNDNRAAARMFNVVASADNEVTVYLYDYIVSDDWWGGVSATAFVKELAGITADVIRLRVNSPGGDVFAARAMEAALRGHAAKIIVHVDGLAASAASFLIMAADEIEVSDGAFIMIHKAWTALWGNADDLRAGAELLDKIDSTLVNTYAQRTGQAPDDIAAWMAAETWFGADDAVERGFADRKSDASGQPAAKASAWNLRAYTNAPKPASAAPPAGPTASPPAEPPAGGPAPDFAAMRRRLDLCQRL</sequence>
<dbReference type="GO" id="GO:0051117">
    <property type="term" value="F:ATPase binding"/>
    <property type="evidence" value="ECO:0007669"/>
    <property type="project" value="TreeGrafter"/>
</dbReference>
<dbReference type="GO" id="GO:0009368">
    <property type="term" value="C:endopeptidase Clp complex"/>
    <property type="evidence" value="ECO:0007669"/>
    <property type="project" value="TreeGrafter"/>
</dbReference>
<dbReference type="PANTHER" id="PTHR10381">
    <property type="entry name" value="ATP-DEPENDENT CLP PROTEASE PROTEOLYTIC SUBUNIT"/>
    <property type="match status" value="1"/>
</dbReference>
<dbReference type="GO" id="GO:0004176">
    <property type="term" value="F:ATP-dependent peptidase activity"/>
    <property type="evidence" value="ECO:0007669"/>
    <property type="project" value="TreeGrafter"/>
</dbReference>
<evidence type="ECO:0000313" key="6">
    <source>
        <dbReference type="Proteomes" id="UP000593970"/>
    </source>
</evidence>